<accession>A0A4Q8BFU2</accession>
<keyword evidence="2" id="KW-0472">Membrane</keyword>
<reference evidence="3 4" key="1">
    <citation type="submission" date="2019-02" db="EMBL/GenBank/DDBJ databases">
        <title>Sequencing the genomes of 1000 actinobacteria strains.</title>
        <authorList>
            <person name="Klenk H.-P."/>
        </authorList>
    </citation>
    <scope>NUCLEOTIDE SEQUENCE [LARGE SCALE GENOMIC DNA]</scope>
    <source>
        <strain evidence="3 4">DSM 45612</strain>
    </source>
</reference>
<gene>
    <name evidence="3" type="ORF">EV384_4659</name>
</gene>
<evidence type="ECO:0000256" key="1">
    <source>
        <dbReference type="SAM" id="MobiDB-lite"/>
    </source>
</evidence>
<keyword evidence="2" id="KW-1133">Transmembrane helix</keyword>
<evidence type="ECO:0000256" key="2">
    <source>
        <dbReference type="SAM" id="Phobius"/>
    </source>
</evidence>
<protein>
    <submittedName>
        <fullName evidence="3">Uncharacterized protein</fullName>
    </submittedName>
</protein>
<proteinExistence type="predicted"/>
<dbReference type="RefSeq" id="WP_130336489.1">
    <property type="nucleotide sequence ID" value="NZ_SHLD01000001.1"/>
</dbReference>
<feature type="region of interest" description="Disordered" evidence="1">
    <location>
        <begin position="87"/>
        <end position="109"/>
    </location>
</feature>
<feature type="compositionally biased region" description="Polar residues" evidence="1">
    <location>
        <begin position="89"/>
        <end position="108"/>
    </location>
</feature>
<keyword evidence="2" id="KW-0812">Transmembrane</keyword>
<sequence length="350" mass="37232">MNEIMLLETHGPDGPDLSDEARRAARTRLLAEISDASTAASYSGWPSPLLTRLGAARFRRGPLLARLALTGVGLAAMAATAIAVMPEARQNTTRPPVTADGSTGTHSTSPDRIKLVAVTAPEFPYALPMLGKPSFTADPGGPIIAVYLAPDGSDVVLTIGTAREGQPIRGQRDISVDGRPGRIVSVPDGSGVASVQLTWERRPGVWVIIVGNGRHASAEAVLQLARQVVDQPQRVGFKVTVGLVPDGWRLGGFKDGGSIISYRDPAEPNLDLHVQWTPKPDTGRDSDVEGFEKANNVTVNQRPARLVQATQFWRLTATLADGSGFTLMAPRSFTIDQVIAVARSVQLSRS</sequence>
<evidence type="ECO:0000313" key="4">
    <source>
        <dbReference type="Proteomes" id="UP000294114"/>
    </source>
</evidence>
<organism evidence="3 4">
    <name type="scientific">Micromonospora kangleipakensis</name>
    <dbReference type="NCBI Taxonomy" id="1077942"/>
    <lineage>
        <taxon>Bacteria</taxon>
        <taxon>Bacillati</taxon>
        <taxon>Actinomycetota</taxon>
        <taxon>Actinomycetes</taxon>
        <taxon>Micromonosporales</taxon>
        <taxon>Micromonosporaceae</taxon>
        <taxon>Micromonospora</taxon>
    </lineage>
</organism>
<evidence type="ECO:0000313" key="3">
    <source>
        <dbReference type="EMBL" id="RZU76059.1"/>
    </source>
</evidence>
<comment type="caution">
    <text evidence="3">The sequence shown here is derived from an EMBL/GenBank/DDBJ whole genome shotgun (WGS) entry which is preliminary data.</text>
</comment>
<dbReference type="EMBL" id="SHLD01000001">
    <property type="protein sequence ID" value="RZU76059.1"/>
    <property type="molecule type" value="Genomic_DNA"/>
</dbReference>
<feature type="transmembrane region" description="Helical" evidence="2">
    <location>
        <begin position="63"/>
        <end position="85"/>
    </location>
</feature>
<dbReference type="AlphaFoldDB" id="A0A4Q8BFU2"/>
<keyword evidence="4" id="KW-1185">Reference proteome</keyword>
<name>A0A4Q8BFU2_9ACTN</name>
<dbReference type="Proteomes" id="UP000294114">
    <property type="component" value="Unassembled WGS sequence"/>
</dbReference>
<dbReference type="OrthoDB" id="3671425at2"/>